<dbReference type="PANTHER" id="PTHR42921:SF1">
    <property type="entry name" value="ACETOACETYL-COA SYNTHETASE"/>
    <property type="match status" value="1"/>
</dbReference>
<evidence type="ECO:0000313" key="7">
    <source>
        <dbReference type="EMBL" id="NKF21853.1"/>
    </source>
</evidence>
<reference evidence="7" key="1">
    <citation type="submission" date="2020-03" db="EMBL/GenBank/DDBJ databases">
        <title>Solimonas marina sp. nov., isolated from deep seawater of the Pacific Ocean.</title>
        <authorList>
            <person name="Liu X."/>
            <person name="Lai Q."/>
            <person name="Sun F."/>
            <person name="Gai Y."/>
            <person name="Li G."/>
            <person name="Shao Z."/>
        </authorList>
    </citation>
    <scope>NUCLEOTIDE SEQUENCE</scope>
    <source>
        <strain evidence="7">C16B3</strain>
    </source>
</reference>
<comment type="caution">
    <text evidence="7">The sequence shown here is derived from an EMBL/GenBank/DDBJ whole genome shotgun (WGS) entry which is preliminary data.</text>
</comment>
<dbReference type="InterPro" id="IPR042099">
    <property type="entry name" value="ANL_N_sf"/>
</dbReference>
<proteinExistence type="inferred from homology"/>
<evidence type="ECO:0000256" key="1">
    <source>
        <dbReference type="ARBA" id="ARBA00006432"/>
    </source>
</evidence>
<dbReference type="PANTHER" id="PTHR42921">
    <property type="entry name" value="ACETOACETYL-COA SYNTHETASE"/>
    <property type="match status" value="1"/>
</dbReference>
<dbReference type="SUPFAM" id="SSF56801">
    <property type="entry name" value="Acetyl-CoA synthetase-like"/>
    <property type="match status" value="1"/>
</dbReference>
<dbReference type="RefSeq" id="WP_168147077.1">
    <property type="nucleotide sequence ID" value="NZ_JAAVXB010000002.1"/>
</dbReference>
<evidence type="ECO:0000256" key="3">
    <source>
        <dbReference type="ARBA" id="ARBA00022741"/>
    </source>
</evidence>
<name>A0A969W8C0_9GAMM</name>
<accession>A0A969W8C0</accession>
<feature type="domain" description="Acetyl-coenzyme A synthetase N-terminal" evidence="6">
    <location>
        <begin position="38"/>
        <end position="92"/>
    </location>
</feature>
<dbReference type="InterPro" id="IPR032387">
    <property type="entry name" value="ACAS_N"/>
</dbReference>
<dbReference type="EMBL" id="JAAVXB010000002">
    <property type="protein sequence ID" value="NKF21853.1"/>
    <property type="molecule type" value="Genomic_DNA"/>
</dbReference>
<protein>
    <submittedName>
        <fullName evidence="7">Acetoacetate--CoA ligase</fullName>
        <ecNumber evidence="7">6.2.1.16</ecNumber>
    </submittedName>
</protein>
<keyword evidence="3" id="KW-0547">Nucleotide-binding</keyword>
<keyword evidence="8" id="KW-1185">Reference proteome</keyword>
<evidence type="ECO:0000256" key="4">
    <source>
        <dbReference type="ARBA" id="ARBA00022840"/>
    </source>
</evidence>
<organism evidence="7 8">
    <name type="scientific">Solimonas marina</name>
    <dbReference type="NCBI Taxonomy" id="2714601"/>
    <lineage>
        <taxon>Bacteria</taxon>
        <taxon>Pseudomonadati</taxon>
        <taxon>Pseudomonadota</taxon>
        <taxon>Gammaproteobacteria</taxon>
        <taxon>Nevskiales</taxon>
        <taxon>Nevskiaceae</taxon>
        <taxon>Solimonas</taxon>
    </lineage>
</organism>
<sequence>MPHTGPALWQPSAERRRDSNLTHYLAWLKAHGHRFDDYGTLHRWSVQDPEAFWASIWQYFGVKSRTPYRQVLESRQMPGARWFGGARVNFAEHLLRAGSGSRPALWAASETQPLRSWSWDRLHAEVRAAATALRRLGVEPGDRVCSCLPNIPEAAIALLASASIGAIWSSCSPDFGAATITDRFSQITPKVLLTSDGYHYGGQAHDRRDSVAELLRRVPSIEHVVHVPGLSATLPDWPVTSLLSWPAWLAASDGSTDFVFADTAFDDPLWVVYSSGTTGLPKPFVHGHGGILIEYLKFHHLHFDLKPSSTLFYFTTTGWVMWNMLIAGLLTGSAVVLYDGHPMSPRPDVLWKLAQDTGTTFFGASPSYIGQLQKMGLTPAQDYDLSRLRSMMLGGAPVMPEHMQWCYTHINADLWLTSQSGGTDVASGFVGGVPTQPVYPGEIQARCLGVDVESYDDAGQPCLDAVGELVVRQPMPSMPLRFWNDDDAERYRQSYFTTWPGVWRHGDYLRINARGGCQILGRSDSTLNRHGVRIGTAEIYRTLESVAEIRDSLIVNLDLPGGGFFMPLFVVLRDDVTLDSALQAHIAGLLRTQGSPRHVPDAIVAAPAVPYTLTGKKMEVPVRKLLLGAEPDSVASRDAMANPQALDWYVGYAQRRATDPTRSS</sequence>
<dbReference type="GO" id="GO:0030729">
    <property type="term" value="F:acetoacetate-CoA ligase activity"/>
    <property type="evidence" value="ECO:0007669"/>
    <property type="project" value="UniProtKB-EC"/>
</dbReference>
<dbReference type="EC" id="6.2.1.16" evidence="7"/>
<keyword evidence="4" id="KW-0067">ATP-binding</keyword>
<dbReference type="GO" id="GO:0005524">
    <property type="term" value="F:ATP binding"/>
    <property type="evidence" value="ECO:0007669"/>
    <property type="project" value="UniProtKB-KW"/>
</dbReference>
<evidence type="ECO:0000256" key="2">
    <source>
        <dbReference type="ARBA" id="ARBA00022598"/>
    </source>
</evidence>
<dbReference type="Pfam" id="PF16177">
    <property type="entry name" value="ACAS_N"/>
    <property type="match status" value="1"/>
</dbReference>
<evidence type="ECO:0000259" key="5">
    <source>
        <dbReference type="Pfam" id="PF00501"/>
    </source>
</evidence>
<dbReference type="Gene3D" id="3.40.50.12780">
    <property type="entry name" value="N-terminal domain of ligase-like"/>
    <property type="match status" value="1"/>
</dbReference>
<evidence type="ECO:0000313" key="8">
    <source>
        <dbReference type="Proteomes" id="UP000653472"/>
    </source>
</evidence>
<comment type="similarity">
    <text evidence="1">Belongs to the ATP-dependent AMP-binding enzyme family.</text>
</comment>
<dbReference type="AlphaFoldDB" id="A0A969W8C0"/>
<feature type="domain" description="AMP-dependent synthetase/ligase" evidence="5">
    <location>
        <begin position="102"/>
        <end position="475"/>
    </location>
</feature>
<dbReference type="InterPro" id="IPR045851">
    <property type="entry name" value="AMP-bd_C_sf"/>
</dbReference>
<evidence type="ECO:0000259" key="6">
    <source>
        <dbReference type="Pfam" id="PF16177"/>
    </source>
</evidence>
<dbReference type="InterPro" id="IPR000873">
    <property type="entry name" value="AMP-dep_synth/lig_dom"/>
</dbReference>
<dbReference type="InterPro" id="IPR020845">
    <property type="entry name" value="AMP-binding_CS"/>
</dbReference>
<dbReference type="NCBIfam" id="NF002937">
    <property type="entry name" value="PRK03584.1"/>
    <property type="match status" value="1"/>
</dbReference>
<dbReference type="Proteomes" id="UP000653472">
    <property type="component" value="Unassembled WGS sequence"/>
</dbReference>
<keyword evidence="2 7" id="KW-0436">Ligase</keyword>
<dbReference type="PROSITE" id="PS00455">
    <property type="entry name" value="AMP_BINDING"/>
    <property type="match status" value="1"/>
</dbReference>
<dbReference type="InterPro" id="IPR005914">
    <property type="entry name" value="Acac_CoA_synth"/>
</dbReference>
<dbReference type="Gene3D" id="3.30.300.30">
    <property type="match status" value="1"/>
</dbReference>
<dbReference type="GO" id="GO:0006629">
    <property type="term" value="P:lipid metabolic process"/>
    <property type="evidence" value="ECO:0007669"/>
    <property type="project" value="InterPro"/>
</dbReference>
<gene>
    <name evidence="7" type="ORF">G7Y82_05950</name>
</gene>
<dbReference type="Pfam" id="PF00501">
    <property type="entry name" value="AMP-binding"/>
    <property type="match status" value="1"/>
</dbReference>
<dbReference type="NCBIfam" id="TIGR01217">
    <property type="entry name" value="ac_ac_CoA_syn"/>
    <property type="match status" value="1"/>
</dbReference>